<keyword evidence="1" id="KW-0472">Membrane</keyword>
<sequence>MAIPLQRRAHQAGYTFSHSQSAVEPFLARAEFPQACYWLATDGQPRFRRIEWLRRGAQNTGGDWTRDFEPPDDLSIFKLLHPLIALGVMAASATWLVWTLVHSGTGLMPQWTDLSPTEVNQVLIGRR</sequence>
<reference evidence="2 3" key="1">
    <citation type="submission" date="2019-08" db="EMBL/GenBank/DDBJ databases">
        <authorList>
            <person name="Dhanesh K."/>
            <person name="Kumar G."/>
            <person name="Sasikala C."/>
            <person name="Venkata Ramana C."/>
        </authorList>
    </citation>
    <scope>NUCLEOTIDE SEQUENCE [LARGE SCALE GENOMIC DNA]</scope>
    <source>
        <strain evidence="2 3">JC645</strain>
    </source>
</reference>
<dbReference type="Proteomes" id="UP000324479">
    <property type="component" value="Unassembled WGS sequence"/>
</dbReference>
<keyword evidence="3" id="KW-1185">Reference proteome</keyword>
<feature type="transmembrane region" description="Helical" evidence="1">
    <location>
        <begin position="79"/>
        <end position="101"/>
    </location>
</feature>
<dbReference type="AlphaFoldDB" id="A0A5M6D2Z6"/>
<evidence type="ECO:0000256" key="1">
    <source>
        <dbReference type="SAM" id="Phobius"/>
    </source>
</evidence>
<evidence type="ECO:0000313" key="3">
    <source>
        <dbReference type="Proteomes" id="UP000324479"/>
    </source>
</evidence>
<organism evidence="2 3">
    <name type="scientific">Roseiconus nitratireducens</name>
    <dbReference type="NCBI Taxonomy" id="2605748"/>
    <lineage>
        <taxon>Bacteria</taxon>
        <taxon>Pseudomonadati</taxon>
        <taxon>Planctomycetota</taxon>
        <taxon>Planctomycetia</taxon>
        <taxon>Pirellulales</taxon>
        <taxon>Pirellulaceae</taxon>
        <taxon>Roseiconus</taxon>
    </lineage>
</organism>
<accession>A0A5M6D2Z6</accession>
<keyword evidence="1" id="KW-1133">Transmembrane helix</keyword>
<name>A0A5M6D2Z6_9BACT</name>
<proteinExistence type="predicted"/>
<dbReference type="RefSeq" id="WP_150077602.1">
    <property type="nucleotide sequence ID" value="NZ_VWOX01000009.1"/>
</dbReference>
<gene>
    <name evidence="2" type="ORF">FYK55_16840</name>
</gene>
<evidence type="ECO:0000313" key="2">
    <source>
        <dbReference type="EMBL" id="KAA5541868.1"/>
    </source>
</evidence>
<dbReference type="EMBL" id="VWOX01000009">
    <property type="protein sequence ID" value="KAA5541868.1"/>
    <property type="molecule type" value="Genomic_DNA"/>
</dbReference>
<protein>
    <submittedName>
        <fullName evidence="2">Uncharacterized protein</fullName>
    </submittedName>
</protein>
<comment type="caution">
    <text evidence="2">The sequence shown here is derived from an EMBL/GenBank/DDBJ whole genome shotgun (WGS) entry which is preliminary data.</text>
</comment>
<keyword evidence="1" id="KW-0812">Transmembrane</keyword>